<keyword evidence="2 6" id="KW-0812">Transmembrane</keyword>
<dbReference type="Proteomes" id="UP000054498">
    <property type="component" value="Unassembled WGS sequence"/>
</dbReference>
<dbReference type="PANTHER" id="PTHR31566">
    <property type="entry name" value="CYTOCHROME C BIOGENESIS PROTEIN CCS1, CHLOROPLASTIC"/>
    <property type="match status" value="1"/>
</dbReference>
<evidence type="ECO:0000256" key="4">
    <source>
        <dbReference type="ARBA" id="ARBA00022989"/>
    </source>
</evidence>
<organism evidence="8 9">
    <name type="scientific">Monoraphidium neglectum</name>
    <dbReference type="NCBI Taxonomy" id="145388"/>
    <lineage>
        <taxon>Eukaryota</taxon>
        <taxon>Viridiplantae</taxon>
        <taxon>Chlorophyta</taxon>
        <taxon>core chlorophytes</taxon>
        <taxon>Chlorophyceae</taxon>
        <taxon>CS clade</taxon>
        <taxon>Sphaeropleales</taxon>
        <taxon>Selenastraceae</taxon>
        <taxon>Monoraphidium</taxon>
    </lineage>
</organism>
<evidence type="ECO:0000256" key="2">
    <source>
        <dbReference type="ARBA" id="ARBA00022692"/>
    </source>
</evidence>
<keyword evidence="9" id="KW-1185">Reference proteome</keyword>
<dbReference type="KEGG" id="mng:MNEG_4507"/>
<sequence length="439" mass="46071">MTSYPDGPSKVLGFLSYDVLLGLQLDHVYSAWYFYGLMALLGASLIACTATTQWPAVKVAQRWRFASDAKGVQRFAGTPAQVLPAARVSDLGAGLSAKGYQVFRNGPQLYAFKGLAGRLGPIGVHAALIVSLIGTAYSGFGGWKGSAMVPEGREFLVAAAISPTSAISRLPEGAKGVLRVNGFRIETRPDGSVAQFYSDLSIRDADTDQELLRKTISVNDPFRYGGVTMYQTDWSLAAVTIRVPGADVRQKAPNPLDGAPGAAAAAAGPSYVEQGRPFSLPLASLAGTAGTPQNAKIWATFLPIEASPANGRPPRGISIIARDLDTVTLYDSSGAFAGVRRPGSGKPITVDGVTLIVDAIVGSTGLEIKADPGVPLVYAGFGAVMITTLVSYVSHSQVWGLQDGANVVVAGRSNRSKYLFEKELDEVLDGVPEALPPRA</sequence>
<evidence type="ECO:0000313" key="9">
    <source>
        <dbReference type="Proteomes" id="UP000054498"/>
    </source>
</evidence>
<keyword evidence="5 6" id="KW-0472">Membrane</keyword>
<dbReference type="OrthoDB" id="565797at2759"/>
<dbReference type="GO" id="GO:0017004">
    <property type="term" value="P:cytochrome complex assembly"/>
    <property type="evidence" value="ECO:0007669"/>
    <property type="project" value="UniProtKB-KW"/>
</dbReference>
<evidence type="ECO:0000256" key="5">
    <source>
        <dbReference type="ARBA" id="ARBA00023136"/>
    </source>
</evidence>
<evidence type="ECO:0000259" key="7">
    <source>
        <dbReference type="Pfam" id="PF05140"/>
    </source>
</evidence>
<dbReference type="Pfam" id="PF05140">
    <property type="entry name" value="ResB"/>
    <property type="match status" value="1"/>
</dbReference>
<evidence type="ECO:0000313" key="8">
    <source>
        <dbReference type="EMBL" id="KIZ03450.1"/>
    </source>
</evidence>
<reference evidence="8 9" key="1">
    <citation type="journal article" date="2013" name="BMC Genomics">
        <title>Reconstruction of the lipid metabolism for the microalga Monoraphidium neglectum from its genome sequence reveals characteristics suitable for biofuel production.</title>
        <authorList>
            <person name="Bogen C."/>
            <person name="Al-Dilaimi A."/>
            <person name="Albersmeier A."/>
            <person name="Wichmann J."/>
            <person name="Grundmann M."/>
            <person name="Rupp O."/>
            <person name="Lauersen K.J."/>
            <person name="Blifernez-Klassen O."/>
            <person name="Kalinowski J."/>
            <person name="Goesmann A."/>
            <person name="Mussgnug J.H."/>
            <person name="Kruse O."/>
        </authorList>
    </citation>
    <scope>NUCLEOTIDE SEQUENCE [LARGE SCALE GENOMIC DNA]</scope>
    <source>
        <strain evidence="8 9">SAG 48.87</strain>
    </source>
</reference>
<evidence type="ECO:0000256" key="3">
    <source>
        <dbReference type="ARBA" id="ARBA00022748"/>
    </source>
</evidence>
<gene>
    <name evidence="8" type="ORF">MNEG_4507</name>
</gene>
<dbReference type="InterPro" id="IPR023494">
    <property type="entry name" value="Cyt_c_bgen_Ccs1/CcsB/ResB"/>
</dbReference>
<dbReference type="RefSeq" id="XP_013902469.1">
    <property type="nucleotide sequence ID" value="XM_014047015.1"/>
</dbReference>
<dbReference type="InterPro" id="IPR007816">
    <property type="entry name" value="ResB-like_domain"/>
</dbReference>
<keyword evidence="4 6" id="KW-1133">Transmembrane helix</keyword>
<evidence type="ECO:0000256" key="6">
    <source>
        <dbReference type="SAM" id="Phobius"/>
    </source>
</evidence>
<dbReference type="GeneID" id="25737384"/>
<keyword evidence="3" id="KW-0201">Cytochrome c-type biogenesis</keyword>
<accession>A0A0D2MKH2</accession>
<name>A0A0D2MKH2_9CHLO</name>
<feature type="domain" description="ResB-like" evidence="7">
    <location>
        <begin position="16"/>
        <end position="425"/>
    </location>
</feature>
<proteinExistence type="predicted"/>
<dbReference type="GO" id="GO:0016020">
    <property type="term" value="C:membrane"/>
    <property type="evidence" value="ECO:0007669"/>
    <property type="project" value="UniProtKB-SubCell"/>
</dbReference>
<dbReference type="STRING" id="145388.A0A0D2MKH2"/>
<feature type="transmembrane region" description="Helical" evidence="6">
    <location>
        <begin position="32"/>
        <end position="54"/>
    </location>
</feature>
<protein>
    <submittedName>
        <fullName evidence="8">Cytochrome c biogeneis protein CCS1, chloroplastic</fullName>
    </submittedName>
</protein>
<dbReference type="EMBL" id="KK100847">
    <property type="protein sequence ID" value="KIZ03450.1"/>
    <property type="molecule type" value="Genomic_DNA"/>
</dbReference>
<dbReference type="AlphaFoldDB" id="A0A0D2MKH2"/>
<dbReference type="PANTHER" id="PTHR31566:SF0">
    <property type="entry name" value="CYTOCHROME C BIOGENESIS PROTEIN CCS1, CHLOROPLASTIC"/>
    <property type="match status" value="1"/>
</dbReference>
<evidence type="ECO:0000256" key="1">
    <source>
        <dbReference type="ARBA" id="ARBA00004141"/>
    </source>
</evidence>
<comment type="subcellular location">
    <subcellularLocation>
        <location evidence="1">Membrane</location>
        <topology evidence="1">Multi-pass membrane protein</topology>
    </subcellularLocation>
</comment>